<protein>
    <recommendedName>
        <fullName evidence="1">COMM domain-containing protein</fullName>
    </recommendedName>
</protein>
<dbReference type="PROSITE" id="PS51269">
    <property type="entry name" value="COMM"/>
    <property type="match status" value="1"/>
</dbReference>
<sequence>MMMTGDKEDIHTITNLSNDEFLAAWDNSLSQLKGTSSLISSRHTHTKPTLIHTPQHDVKVAGVDAMVRVVSAVGRWTGSDLTAHLTSVGLQPERANLLSSQMERVKQLTSPNLNLRPREQLVDLQWKFGVVAGSSVDGETGKTFVQVQFRSSLPNDQTQQPRTRVVEMSLQDFYNFLHQLEKCQASLQLMNCL</sequence>
<dbReference type="AlphaFoldDB" id="A0AAE1PL76"/>
<name>A0AAE1PL76_9EUCA</name>
<dbReference type="Pfam" id="PF07258">
    <property type="entry name" value="COMM_domain"/>
    <property type="match status" value="1"/>
</dbReference>
<reference evidence="2" key="1">
    <citation type="submission" date="2023-11" db="EMBL/GenBank/DDBJ databases">
        <title>Genome assemblies of two species of porcelain crab, Petrolisthes cinctipes and Petrolisthes manimaculis (Anomura: Porcellanidae).</title>
        <authorList>
            <person name="Angst P."/>
        </authorList>
    </citation>
    <scope>NUCLEOTIDE SEQUENCE</scope>
    <source>
        <strain evidence="2">PB745_02</strain>
        <tissue evidence="2">Gill</tissue>
    </source>
</reference>
<feature type="domain" description="COMM" evidence="1">
    <location>
        <begin position="120"/>
        <end position="191"/>
    </location>
</feature>
<dbReference type="InterPro" id="IPR017920">
    <property type="entry name" value="COMM"/>
</dbReference>
<proteinExistence type="predicted"/>
<accession>A0AAE1PL76</accession>
<gene>
    <name evidence="2" type="ORF">Pmani_018623</name>
</gene>
<dbReference type="EMBL" id="JAWZYT010001720">
    <property type="protein sequence ID" value="KAK4309776.1"/>
    <property type="molecule type" value="Genomic_DNA"/>
</dbReference>
<evidence type="ECO:0000259" key="1">
    <source>
        <dbReference type="PROSITE" id="PS51269"/>
    </source>
</evidence>
<organism evidence="2 3">
    <name type="scientific">Petrolisthes manimaculis</name>
    <dbReference type="NCBI Taxonomy" id="1843537"/>
    <lineage>
        <taxon>Eukaryota</taxon>
        <taxon>Metazoa</taxon>
        <taxon>Ecdysozoa</taxon>
        <taxon>Arthropoda</taxon>
        <taxon>Crustacea</taxon>
        <taxon>Multicrustacea</taxon>
        <taxon>Malacostraca</taxon>
        <taxon>Eumalacostraca</taxon>
        <taxon>Eucarida</taxon>
        <taxon>Decapoda</taxon>
        <taxon>Pleocyemata</taxon>
        <taxon>Anomura</taxon>
        <taxon>Galatheoidea</taxon>
        <taxon>Porcellanidae</taxon>
        <taxon>Petrolisthes</taxon>
    </lineage>
</organism>
<evidence type="ECO:0000313" key="3">
    <source>
        <dbReference type="Proteomes" id="UP001292094"/>
    </source>
</evidence>
<keyword evidence="3" id="KW-1185">Reference proteome</keyword>
<dbReference type="Proteomes" id="UP001292094">
    <property type="component" value="Unassembled WGS sequence"/>
</dbReference>
<comment type="caution">
    <text evidence="2">The sequence shown here is derived from an EMBL/GenBank/DDBJ whole genome shotgun (WGS) entry which is preliminary data.</text>
</comment>
<evidence type="ECO:0000313" key="2">
    <source>
        <dbReference type="EMBL" id="KAK4309776.1"/>
    </source>
</evidence>